<dbReference type="STRING" id="159449.B4N89_28810"/>
<dbReference type="PANTHER" id="PTHR43048:SF3">
    <property type="entry name" value="METHYLMALONYL-COA EPIMERASE, MITOCHONDRIAL"/>
    <property type="match status" value="1"/>
</dbReference>
<dbReference type="GO" id="GO:0046491">
    <property type="term" value="P:L-methylmalonyl-CoA metabolic process"/>
    <property type="evidence" value="ECO:0007669"/>
    <property type="project" value="TreeGrafter"/>
</dbReference>
<dbReference type="Proteomes" id="UP000190037">
    <property type="component" value="Unassembled WGS sequence"/>
</dbReference>
<sequence>MVSKLGSRAVSDAVSYTPSHLGVCVTDLDRALRFYRDGLGFAPVARYDVGNEVAHTLEVEGDVRLVSQLIAKEGMVVELLYYASPEPRGEPSRRRNQLGLTHLSFLVEDVDAAAARLVEHGGTLLTGTRASLPSETGSTELVFLADPDGTRIELMRLDG</sequence>
<dbReference type="InterPro" id="IPR004360">
    <property type="entry name" value="Glyas_Fos-R_dOase_dom"/>
</dbReference>
<evidence type="ECO:0000313" key="4">
    <source>
        <dbReference type="Proteomes" id="UP000190037"/>
    </source>
</evidence>
<dbReference type="Gene3D" id="3.10.180.10">
    <property type="entry name" value="2,3-Dihydroxybiphenyl 1,2-Dioxygenase, domain 1"/>
    <property type="match status" value="1"/>
</dbReference>
<dbReference type="InterPro" id="IPR051785">
    <property type="entry name" value="MMCE/EMCE_epimerase"/>
</dbReference>
<organism evidence="3 4">
    <name type="scientific">Embleya scabrispora</name>
    <dbReference type="NCBI Taxonomy" id="159449"/>
    <lineage>
        <taxon>Bacteria</taxon>
        <taxon>Bacillati</taxon>
        <taxon>Actinomycetota</taxon>
        <taxon>Actinomycetes</taxon>
        <taxon>Kitasatosporales</taxon>
        <taxon>Streptomycetaceae</taxon>
        <taxon>Embleya</taxon>
    </lineage>
</organism>
<proteinExistence type="predicted"/>
<gene>
    <name evidence="3" type="ORF">B4N89_28810</name>
</gene>
<dbReference type="GO" id="GO:0046872">
    <property type="term" value="F:metal ion binding"/>
    <property type="evidence" value="ECO:0007669"/>
    <property type="project" value="UniProtKB-KW"/>
</dbReference>
<comment type="caution">
    <text evidence="3">The sequence shown here is derived from an EMBL/GenBank/DDBJ whole genome shotgun (WGS) entry which is preliminary data.</text>
</comment>
<evidence type="ECO:0000256" key="1">
    <source>
        <dbReference type="ARBA" id="ARBA00022723"/>
    </source>
</evidence>
<dbReference type="GO" id="GO:0004493">
    <property type="term" value="F:methylmalonyl-CoA epimerase activity"/>
    <property type="evidence" value="ECO:0007669"/>
    <property type="project" value="TreeGrafter"/>
</dbReference>
<accession>A0A1T3P5Q2</accession>
<dbReference type="EMBL" id="MWQN01000001">
    <property type="protein sequence ID" value="OPC84394.1"/>
    <property type="molecule type" value="Genomic_DNA"/>
</dbReference>
<protein>
    <recommendedName>
        <fullName evidence="2">VOC domain-containing protein</fullName>
    </recommendedName>
</protein>
<evidence type="ECO:0000259" key="2">
    <source>
        <dbReference type="PROSITE" id="PS51819"/>
    </source>
</evidence>
<dbReference type="PANTHER" id="PTHR43048">
    <property type="entry name" value="METHYLMALONYL-COA EPIMERASE"/>
    <property type="match status" value="1"/>
</dbReference>
<dbReference type="Pfam" id="PF00903">
    <property type="entry name" value="Glyoxalase"/>
    <property type="match status" value="1"/>
</dbReference>
<evidence type="ECO:0000313" key="3">
    <source>
        <dbReference type="EMBL" id="OPC84394.1"/>
    </source>
</evidence>
<name>A0A1T3P5Q2_9ACTN</name>
<dbReference type="InterPro" id="IPR029068">
    <property type="entry name" value="Glyas_Bleomycin-R_OHBP_Dase"/>
</dbReference>
<dbReference type="SUPFAM" id="SSF54593">
    <property type="entry name" value="Glyoxalase/Bleomycin resistance protein/Dihydroxybiphenyl dioxygenase"/>
    <property type="match status" value="1"/>
</dbReference>
<keyword evidence="1" id="KW-0479">Metal-binding</keyword>
<reference evidence="3 4" key="1">
    <citation type="submission" date="2017-03" db="EMBL/GenBank/DDBJ databases">
        <title>Draft genome sequence of Streptomyces scabrisporus NF3, endophyte isolated from Amphipterygium adstringens.</title>
        <authorList>
            <person name="Vazquez M."/>
            <person name="Ceapa C.D."/>
            <person name="Rodriguez Luna D."/>
            <person name="Sanchez Esquivel S."/>
        </authorList>
    </citation>
    <scope>NUCLEOTIDE SEQUENCE [LARGE SCALE GENOMIC DNA]</scope>
    <source>
        <strain evidence="3 4">NF3</strain>
    </source>
</reference>
<dbReference type="InterPro" id="IPR037523">
    <property type="entry name" value="VOC_core"/>
</dbReference>
<keyword evidence="4" id="KW-1185">Reference proteome</keyword>
<feature type="domain" description="VOC" evidence="2">
    <location>
        <begin position="17"/>
        <end position="157"/>
    </location>
</feature>
<dbReference type="AlphaFoldDB" id="A0A1T3P5Q2"/>
<dbReference type="PROSITE" id="PS51819">
    <property type="entry name" value="VOC"/>
    <property type="match status" value="1"/>
</dbReference>